<reference evidence="2 3" key="1">
    <citation type="submission" date="2019-06" db="EMBL/GenBank/DDBJ databases">
        <title>Tsukamurella conjunctivitidis sp. nov., Tsukamurella assacharolytica sp. nov. and Tsukamurella sputae sp. nov. isolated from patients with conjunctivitis, bacteraemia (lymphoma) and respiratory infection (sputum) in Hong Kong.</title>
        <authorList>
            <person name="Teng J.L.L."/>
            <person name="Lee H.H."/>
            <person name="Fong J.Y.H."/>
            <person name="Fok K.M.N."/>
            <person name="Lau S.K.P."/>
            <person name="Woo P.C.Y."/>
        </authorList>
    </citation>
    <scope>NUCLEOTIDE SEQUENCE [LARGE SCALE GENOMIC DNA]</scope>
    <source>
        <strain evidence="2 3">HKU72</strain>
    </source>
</reference>
<evidence type="ECO:0000256" key="1">
    <source>
        <dbReference type="SAM" id="MobiDB-lite"/>
    </source>
</evidence>
<dbReference type="EMBL" id="VIGX01000023">
    <property type="protein sequence ID" value="TWS26722.1"/>
    <property type="molecule type" value="Genomic_DNA"/>
</dbReference>
<dbReference type="InterPro" id="IPR036894">
    <property type="entry name" value="YbaB-like_sf"/>
</dbReference>
<feature type="region of interest" description="Disordered" evidence="1">
    <location>
        <begin position="37"/>
        <end position="79"/>
    </location>
</feature>
<proteinExistence type="predicted"/>
<dbReference type="Gene3D" id="3.30.1310.10">
    <property type="entry name" value="Nucleoid-associated protein YbaB-like domain"/>
    <property type="match status" value="1"/>
</dbReference>
<accession>A0A5C5RVM2</accession>
<sequence>MAPGSRWSSSTRSCARTAVRCASRTRREADRACVSNCPRWRPTPCRTGRRDRADGSSRRTRTSGPGTRHDDPNGRGGARGIGGFMTEIGDAAALLADVQRREAELARLDEEFRTARVTARSQDRTVTVTVDVRGHVVDVDLAPGAPRAHPPERLGPLIVELAARAAGSLREHYERRAELTRVPR</sequence>
<dbReference type="Proteomes" id="UP000319375">
    <property type="component" value="Unassembled WGS sequence"/>
</dbReference>
<organism evidence="2 3">
    <name type="scientific">Tsukamurella conjunctivitidis</name>
    <dbReference type="NCBI Taxonomy" id="2592068"/>
    <lineage>
        <taxon>Bacteria</taxon>
        <taxon>Bacillati</taxon>
        <taxon>Actinomycetota</taxon>
        <taxon>Actinomycetes</taxon>
        <taxon>Mycobacteriales</taxon>
        <taxon>Tsukamurellaceae</taxon>
        <taxon>Tsukamurella</taxon>
    </lineage>
</organism>
<dbReference type="Pfam" id="PF02575">
    <property type="entry name" value="YbaB_DNA_bd"/>
    <property type="match status" value="1"/>
</dbReference>
<comment type="caution">
    <text evidence="2">The sequence shown here is derived from an EMBL/GenBank/DDBJ whole genome shotgun (WGS) entry which is preliminary data.</text>
</comment>
<evidence type="ECO:0000313" key="2">
    <source>
        <dbReference type="EMBL" id="TWS26722.1"/>
    </source>
</evidence>
<protein>
    <submittedName>
        <fullName evidence="2">YbaB/EbfC family nucleoid-associated protein</fullName>
    </submittedName>
</protein>
<gene>
    <name evidence="2" type="ORF">FK530_21960</name>
</gene>
<dbReference type="InterPro" id="IPR004401">
    <property type="entry name" value="YbaB/EbfC"/>
</dbReference>
<dbReference type="SUPFAM" id="SSF82607">
    <property type="entry name" value="YbaB-like"/>
    <property type="match status" value="1"/>
</dbReference>
<dbReference type="AlphaFoldDB" id="A0A5C5RVM2"/>
<evidence type="ECO:0000313" key="3">
    <source>
        <dbReference type="Proteomes" id="UP000319375"/>
    </source>
</evidence>
<keyword evidence="3" id="KW-1185">Reference proteome</keyword>
<dbReference type="GO" id="GO:0003677">
    <property type="term" value="F:DNA binding"/>
    <property type="evidence" value="ECO:0007669"/>
    <property type="project" value="InterPro"/>
</dbReference>
<name>A0A5C5RVM2_9ACTN</name>
<feature type="compositionally biased region" description="Basic and acidic residues" evidence="1">
    <location>
        <begin position="48"/>
        <end position="57"/>
    </location>
</feature>